<evidence type="ECO:0000313" key="2">
    <source>
        <dbReference type="EMBL" id="GAA0036499.1"/>
    </source>
</evidence>
<evidence type="ECO:0000256" key="1">
    <source>
        <dbReference type="SAM" id="Phobius"/>
    </source>
</evidence>
<dbReference type="RefSeq" id="WP_339393246.1">
    <property type="nucleotide sequence ID" value="NZ_BAAAAF010000010.1"/>
</dbReference>
<keyword evidence="1" id="KW-0472">Membrane</keyword>
<evidence type="ECO:0000313" key="3">
    <source>
        <dbReference type="Proteomes" id="UP001498238"/>
    </source>
</evidence>
<gene>
    <name evidence="2" type="ORF">NCCP602_24600</name>
</gene>
<name>A0ABP3CCP2_9MICO</name>
<organism evidence="2 3">
    <name type="scientific">Brevibacterium metallidurans</name>
    <dbReference type="NCBI Taxonomy" id="1482676"/>
    <lineage>
        <taxon>Bacteria</taxon>
        <taxon>Bacillati</taxon>
        <taxon>Actinomycetota</taxon>
        <taxon>Actinomycetes</taxon>
        <taxon>Micrococcales</taxon>
        <taxon>Brevibacteriaceae</taxon>
        <taxon>Brevibacterium</taxon>
    </lineage>
</organism>
<keyword evidence="1" id="KW-1133">Transmembrane helix</keyword>
<dbReference type="EMBL" id="BAAAAF010000010">
    <property type="protein sequence ID" value="GAA0036499.1"/>
    <property type="molecule type" value="Genomic_DNA"/>
</dbReference>
<comment type="caution">
    <text evidence="2">The sequence shown here is derived from an EMBL/GenBank/DDBJ whole genome shotgun (WGS) entry which is preliminary data.</text>
</comment>
<dbReference type="Proteomes" id="UP001498238">
    <property type="component" value="Unassembled WGS sequence"/>
</dbReference>
<keyword evidence="3" id="KW-1185">Reference proteome</keyword>
<proteinExistence type="predicted"/>
<evidence type="ECO:0008006" key="4">
    <source>
        <dbReference type="Google" id="ProtNLM"/>
    </source>
</evidence>
<feature type="transmembrane region" description="Helical" evidence="1">
    <location>
        <begin position="20"/>
        <end position="42"/>
    </location>
</feature>
<sequence>MDRTRISSTDRQKSTRLARWQTIVAIVLVVCGWIVAAVFVRLALDWSDSQPYEGQTTEQRYLIIAAIGIGIGLSSTVGAGLWWWTMRRLGRRR</sequence>
<feature type="transmembrane region" description="Helical" evidence="1">
    <location>
        <begin position="62"/>
        <end position="84"/>
    </location>
</feature>
<accession>A0ABP3CCP2</accession>
<protein>
    <recommendedName>
        <fullName evidence="4">DUF2530 domain-containing protein</fullName>
    </recommendedName>
</protein>
<keyword evidence="1" id="KW-0812">Transmembrane</keyword>
<reference evidence="2 3" key="1">
    <citation type="submission" date="2024-01" db="EMBL/GenBank/DDBJ databases">
        <title>Characterization of antibiotic resistant novel bacterial strains and their environmental applications.</title>
        <authorList>
            <person name="Manzoor S."/>
            <person name="Abbas S."/>
            <person name="Arshad M."/>
            <person name="Ahmed I."/>
        </authorList>
    </citation>
    <scope>NUCLEOTIDE SEQUENCE [LARGE SCALE GENOMIC DNA]</scope>
    <source>
        <strain evidence="2 3">NCCP-602</strain>
    </source>
</reference>